<sequence>MGITAISLGLVALVLLGVKLFEGEQAGKNANALLAAYKAQASTSPSATAGIASASPALADDPLGTPEPTDENYEQTSAAADENAAVDANEHRVDDGSNTEVDESGEYVQPDAPEVSELDQTIQKIIDATGKEGVIGLIEIPKYQVELPIIGKWSYKLLKISICRYKGPDPLEDGNLVLIGHNYKSGAHFGILKKLEVGDEVYLTNAATGARVRYEVYQIKSIAADAFSALKSYKGDAGLTLMTCKDNGTNRLLVRCEQKAAAS</sequence>
<dbReference type="EMBL" id="VSSQ01022645">
    <property type="protein sequence ID" value="MPM69095.1"/>
    <property type="molecule type" value="Genomic_DNA"/>
</dbReference>
<evidence type="ECO:0000256" key="2">
    <source>
        <dbReference type="SAM" id="MobiDB-lite"/>
    </source>
</evidence>
<gene>
    <name evidence="3" type="ORF">SDC9_116039</name>
</gene>
<dbReference type="AlphaFoldDB" id="A0A645BV25"/>
<accession>A0A645BV25</accession>
<dbReference type="GO" id="GO:0016787">
    <property type="term" value="F:hydrolase activity"/>
    <property type="evidence" value="ECO:0007669"/>
    <property type="project" value="UniProtKB-KW"/>
</dbReference>
<dbReference type="InterPro" id="IPR005754">
    <property type="entry name" value="Sortase"/>
</dbReference>
<organism evidence="3">
    <name type="scientific">bioreactor metagenome</name>
    <dbReference type="NCBI Taxonomy" id="1076179"/>
    <lineage>
        <taxon>unclassified sequences</taxon>
        <taxon>metagenomes</taxon>
        <taxon>ecological metagenomes</taxon>
    </lineage>
</organism>
<comment type="caution">
    <text evidence="3">The sequence shown here is derived from an EMBL/GenBank/DDBJ whole genome shotgun (WGS) entry which is preliminary data.</text>
</comment>
<dbReference type="Pfam" id="PF04203">
    <property type="entry name" value="Sortase"/>
    <property type="match status" value="1"/>
</dbReference>
<dbReference type="InterPro" id="IPR023365">
    <property type="entry name" value="Sortase_dom-sf"/>
</dbReference>
<dbReference type="SUPFAM" id="SSF63817">
    <property type="entry name" value="Sortase"/>
    <property type="match status" value="1"/>
</dbReference>
<feature type="region of interest" description="Disordered" evidence="2">
    <location>
        <begin position="56"/>
        <end position="104"/>
    </location>
</feature>
<proteinExistence type="predicted"/>
<evidence type="ECO:0000256" key="1">
    <source>
        <dbReference type="ARBA" id="ARBA00022801"/>
    </source>
</evidence>
<dbReference type="Gene3D" id="2.40.260.10">
    <property type="entry name" value="Sortase"/>
    <property type="match status" value="1"/>
</dbReference>
<protein>
    <recommendedName>
        <fullName evidence="4">Sortase A</fullName>
    </recommendedName>
</protein>
<reference evidence="3" key="1">
    <citation type="submission" date="2019-08" db="EMBL/GenBank/DDBJ databases">
        <authorList>
            <person name="Kucharzyk K."/>
            <person name="Murdoch R.W."/>
            <person name="Higgins S."/>
            <person name="Loffler F."/>
        </authorList>
    </citation>
    <scope>NUCLEOTIDE SEQUENCE</scope>
</reference>
<evidence type="ECO:0008006" key="4">
    <source>
        <dbReference type="Google" id="ProtNLM"/>
    </source>
</evidence>
<feature type="compositionally biased region" description="Low complexity" evidence="2">
    <location>
        <begin position="78"/>
        <end position="87"/>
    </location>
</feature>
<evidence type="ECO:0000313" key="3">
    <source>
        <dbReference type="EMBL" id="MPM69095.1"/>
    </source>
</evidence>
<name>A0A645BV25_9ZZZZ</name>
<dbReference type="NCBIfam" id="TIGR01076">
    <property type="entry name" value="sortase_fam"/>
    <property type="match status" value="1"/>
</dbReference>
<dbReference type="CDD" id="cd00004">
    <property type="entry name" value="Sortase"/>
    <property type="match status" value="1"/>
</dbReference>
<keyword evidence="1" id="KW-0378">Hydrolase</keyword>